<evidence type="ECO:0008006" key="3">
    <source>
        <dbReference type="Google" id="ProtNLM"/>
    </source>
</evidence>
<dbReference type="SUPFAM" id="SSF53448">
    <property type="entry name" value="Nucleotide-diphospho-sugar transferases"/>
    <property type="match status" value="1"/>
</dbReference>
<dbReference type="Proteomes" id="UP000037982">
    <property type="component" value="Unassembled WGS sequence"/>
</dbReference>
<evidence type="ECO:0000313" key="1">
    <source>
        <dbReference type="EMBL" id="KPC64673.1"/>
    </source>
</evidence>
<comment type="caution">
    <text evidence="1">The sequence shown here is derived from an EMBL/GenBank/DDBJ whole genome shotgun (WGS) entry which is preliminary data.</text>
</comment>
<dbReference type="PATRIC" id="fig|66876.3.peg.2362"/>
<gene>
    <name evidence="1" type="ORF">ADL29_10830</name>
</gene>
<keyword evidence="2" id="KW-1185">Reference proteome</keyword>
<dbReference type="AlphaFoldDB" id="A0A0N0XZ65"/>
<name>A0A0N0XZ65_9ACTN</name>
<dbReference type="Gene3D" id="3.90.550.10">
    <property type="entry name" value="Spore Coat Polysaccharide Biosynthesis Protein SpsA, Chain A"/>
    <property type="match status" value="1"/>
</dbReference>
<dbReference type="RefSeq" id="WP_053923451.1">
    <property type="nucleotide sequence ID" value="NZ_LGKG01000079.1"/>
</dbReference>
<reference evidence="2" key="1">
    <citation type="submission" date="2015-07" db="EMBL/GenBank/DDBJ databases">
        <authorList>
            <person name="Ju K.-S."/>
            <person name="Doroghazi J.R."/>
            <person name="Metcalf W.W."/>
        </authorList>
    </citation>
    <scope>NUCLEOTIDE SEQUENCE [LARGE SCALE GENOMIC DNA]</scope>
    <source>
        <strain evidence="2">NRRL ISP-5002</strain>
    </source>
</reference>
<accession>A0A0N0XZ65</accession>
<protein>
    <recommendedName>
        <fullName evidence="3">Glycosyl transferase</fullName>
    </recommendedName>
</protein>
<sequence>MPGKRGVYFVANDRVVELVTAFLNSFRRTNPDIPLRLIPFDGEYGRIAALGERYGFTVWEDEQLLARCDELSLSFHERRKGHFRKLAAWEGEFDEFVYIDSDTAVLRNVDFVFDYLADYGFVTATSNLPGRAWKETIKQAAKLTREQYEYAANTGFVTSRKGALTLAGITAALPGARELAPHMKLGYEQPFLNYLIVTSGLPYTSLHHLRTTTGDQTIPAEVFAWTPGVQAKDGEIVHPASPPALTVHWTEPVKPTQADPSEVPLYDLWCHYRDLRALT</sequence>
<dbReference type="EMBL" id="LGKG01000079">
    <property type="protein sequence ID" value="KPC64673.1"/>
    <property type="molecule type" value="Genomic_DNA"/>
</dbReference>
<dbReference type="InterPro" id="IPR029044">
    <property type="entry name" value="Nucleotide-diphossugar_trans"/>
</dbReference>
<evidence type="ECO:0000313" key="2">
    <source>
        <dbReference type="Proteomes" id="UP000037982"/>
    </source>
</evidence>
<proteinExistence type="predicted"/>
<organism evidence="1 2">
    <name type="scientific">Streptomyces chattanoogensis</name>
    <dbReference type="NCBI Taxonomy" id="66876"/>
    <lineage>
        <taxon>Bacteria</taxon>
        <taxon>Bacillati</taxon>
        <taxon>Actinomycetota</taxon>
        <taxon>Actinomycetes</taxon>
        <taxon>Kitasatosporales</taxon>
        <taxon>Streptomycetaceae</taxon>
        <taxon>Streptomyces</taxon>
    </lineage>
</organism>